<keyword evidence="10" id="KW-0675">Receptor</keyword>
<evidence type="ECO:0000256" key="1">
    <source>
        <dbReference type="ARBA" id="ARBA00004251"/>
    </source>
</evidence>
<keyword evidence="2" id="KW-1003">Cell membrane</keyword>
<accession>A0A7J8GWR0</accession>
<protein>
    <recommendedName>
        <fullName evidence="12">T-cell surface glycoprotein CD5</fullName>
    </recommendedName>
</protein>
<evidence type="ECO:0000256" key="13">
    <source>
        <dbReference type="PROSITE-ProRule" id="PRU00196"/>
    </source>
</evidence>
<gene>
    <name evidence="18" type="ORF">HJG63_002476</name>
</gene>
<comment type="caution">
    <text evidence="18">The sequence shown here is derived from an EMBL/GenBank/DDBJ whole genome shotgun (WGS) entry which is preliminary data.</text>
</comment>
<evidence type="ECO:0000256" key="14">
    <source>
        <dbReference type="SAM" id="MobiDB-lite"/>
    </source>
</evidence>
<evidence type="ECO:0000259" key="17">
    <source>
        <dbReference type="PROSITE" id="PS50287"/>
    </source>
</evidence>
<dbReference type="FunFam" id="3.10.250.10:FF:000028">
    <property type="entry name" value="T-cell surface glycoprotein CD5"/>
    <property type="match status" value="1"/>
</dbReference>
<dbReference type="FunFam" id="3.10.250.10:FF:000030">
    <property type="entry name" value="T-cell surface glycoprotein CD5"/>
    <property type="match status" value="1"/>
</dbReference>
<dbReference type="InterPro" id="IPR036772">
    <property type="entry name" value="SRCR-like_dom_sf"/>
</dbReference>
<keyword evidence="5 16" id="KW-0732">Signal</keyword>
<evidence type="ECO:0000256" key="4">
    <source>
        <dbReference type="ARBA" id="ARBA00022692"/>
    </source>
</evidence>
<dbReference type="PROSITE" id="PS51257">
    <property type="entry name" value="PROKAR_LIPOPROTEIN"/>
    <property type="match status" value="1"/>
</dbReference>
<feature type="compositionally biased region" description="Polar residues" evidence="14">
    <location>
        <begin position="455"/>
        <end position="465"/>
    </location>
</feature>
<feature type="disulfide bond" evidence="13">
    <location>
        <begin position="106"/>
        <end position="116"/>
    </location>
</feature>
<feature type="transmembrane region" description="Helical" evidence="15">
    <location>
        <begin position="382"/>
        <end position="404"/>
    </location>
</feature>
<keyword evidence="19" id="KW-1185">Reference proteome</keyword>
<keyword evidence="9 13" id="KW-1015">Disulfide bond</keyword>
<dbReference type="Gene3D" id="3.10.250.10">
    <property type="entry name" value="SRCR-like domain"/>
    <property type="match status" value="2"/>
</dbReference>
<proteinExistence type="predicted"/>
<reference evidence="18 19" key="1">
    <citation type="journal article" date="2020" name="Nature">
        <title>Six reference-quality genomes reveal evolution of bat adaptations.</title>
        <authorList>
            <person name="Jebb D."/>
            <person name="Huang Z."/>
            <person name="Pippel M."/>
            <person name="Hughes G.M."/>
            <person name="Lavrichenko K."/>
            <person name="Devanna P."/>
            <person name="Winkler S."/>
            <person name="Jermiin L.S."/>
            <person name="Skirmuntt E.C."/>
            <person name="Katzourakis A."/>
            <person name="Burkitt-Gray L."/>
            <person name="Ray D.A."/>
            <person name="Sullivan K.A.M."/>
            <person name="Roscito J.G."/>
            <person name="Kirilenko B.M."/>
            <person name="Davalos L.M."/>
            <person name="Corthals A.P."/>
            <person name="Power M.L."/>
            <person name="Jones G."/>
            <person name="Ransome R.D."/>
            <person name="Dechmann D.K.N."/>
            <person name="Locatelli A.G."/>
            <person name="Puechmaille S.J."/>
            <person name="Fedrigo O."/>
            <person name="Jarvis E.D."/>
            <person name="Hiller M."/>
            <person name="Vernes S.C."/>
            <person name="Myers E.W."/>
            <person name="Teeling E.C."/>
        </authorList>
    </citation>
    <scope>NUCLEOTIDE SEQUENCE [LARGE SCALE GENOMIC DNA]</scope>
    <source>
        <strain evidence="18">MRouAeg1</strain>
        <tissue evidence="18">Muscle</tissue>
    </source>
</reference>
<keyword evidence="8 15" id="KW-0472">Membrane</keyword>
<evidence type="ECO:0000256" key="6">
    <source>
        <dbReference type="ARBA" id="ARBA00022737"/>
    </source>
</evidence>
<evidence type="ECO:0000313" key="19">
    <source>
        <dbReference type="Proteomes" id="UP000593571"/>
    </source>
</evidence>
<dbReference type="GO" id="GO:0031295">
    <property type="term" value="P:T cell costimulation"/>
    <property type="evidence" value="ECO:0007669"/>
    <property type="project" value="TreeGrafter"/>
</dbReference>
<feature type="domain" description="SRCR" evidence="17">
    <location>
        <begin position="278"/>
        <end position="370"/>
    </location>
</feature>
<dbReference type="PRINTS" id="PR01409">
    <property type="entry name" value="TCELLCD5"/>
</dbReference>
<evidence type="ECO:0000313" key="18">
    <source>
        <dbReference type="EMBL" id="KAF6464436.1"/>
    </source>
</evidence>
<evidence type="ECO:0000256" key="2">
    <source>
        <dbReference type="ARBA" id="ARBA00022475"/>
    </source>
</evidence>
<feature type="domain" description="SRCR" evidence="17">
    <location>
        <begin position="34"/>
        <end position="132"/>
    </location>
</feature>
<feature type="region of interest" description="Disordered" evidence="14">
    <location>
        <begin position="140"/>
        <end position="165"/>
    </location>
</feature>
<dbReference type="GO" id="GO:0005886">
    <property type="term" value="C:plasma membrane"/>
    <property type="evidence" value="ECO:0007669"/>
    <property type="project" value="UniProtKB-SubCell"/>
</dbReference>
<evidence type="ECO:0000256" key="7">
    <source>
        <dbReference type="ARBA" id="ARBA00022989"/>
    </source>
</evidence>
<dbReference type="AlphaFoldDB" id="A0A7J8GWR0"/>
<dbReference type="EMBL" id="JACASE010000005">
    <property type="protein sequence ID" value="KAF6464436.1"/>
    <property type="molecule type" value="Genomic_DNA"/>
</dbReference>
<dbReference type="PANTHER" id="PTHR47309">
    <property type="entry name" value="T-CELL SURFACE GLYCOPROTEIN CD5"/>
    <property type="match status" value="1"/>
</dbReference>
<dbReference type="Pfam" id="PF00530">
    <property type="entry name" value="SRCR"/>
    <property type="match status" value="1"/>
</dbReference>
<dbReference type="PANTHER" id="PTHR47309:SF1">
    <property type="entry name" value="T-CELL SURFACE GLYCOPROTEIN CD5"/>
    <property type="match status" value="1"/>
</dbReference>
<evidence type="ECO:0000256" key="3">
    <source>
        <dbReference type="ARBA" id="ARBA00022553"/>
    </source>
</evidence>
<feature type="domain" description="SRCR" evidence="17">
    <location>
        <begin position="163"/>
        <end position="270"/>
    </location>
</feature>
<dbReference type="Proteomes" id="UP000593571">
    <property type="component" value="Unassembled WGS sequence"/>
</dbReference>
<feature type="region of interest" description="Disordered" evidence="14">
    <location>
        <begin position="436"/>
        <end position="498"/>
    </location>
</feature>
<comment type="caution">
    <text evidence="13">Lacks conserved residue(s) required for the propagation of feature annotation.</text>
</comment>
<dbReference type="SUPFAM" id="SSF56487">
    <property type="entry name" value="SRCR-like"/>
    <property type="match status" value="2"/>
</dbReference>
<evidence type="ECO:0000256" key="15">
    <source>
        <dbReference type="SAM" id="Phobius"/>
    </source>
</evidence>
<evidence type="ECO:0000256" key="11">
    <source>
        <dbReference type="ARBA" id="ARBA00023180"/>
    </source>
</evidence>
<feature type="chain" id="PRO_5029852559" description="T-cell surface glycoprotein CD5" evidence="16">
    <location>
        <begin position="24"/>
        <end position="498"/>
    </location>
</feature>
<dbReference type="SMART" id="SM00202">
    <property type="entry name" value="SR"/>
    <property type="match status" value="1"/>
</dbReference>
<evidence type="ECO:0000256" key="8">
    <source>
        <dbReference type="ARBA" id="ARBA00023136"/>
    </source>
</evidence>
<evidence type="ECO:0000256" key="5">
    <source>
        <dbReference type="ARBA" id="ARBA00022729"/>
    </source>
</evidence>
<evidence type="ECO:0000256" key="16">
    <source>
        <dbReference type="SAM" id="SignalP"/>
    </source>
</evidence>
<name>A0A7J8GWR0_ROUAE</name>
<keyword evidence="4 15" id="KW-0812">Transmembrane</keyword>
<keyword evidence="6" id="KW-0677">Repeat</keyword>
<evidence type="ECO:0000256" key="10">
    <source>
        <dbReference type="ARBA" id="ARBA00023170"/>
    </source>
</evidence>
<dbReference type="InterPro" id="IPR001190">
    <property type="entry name" value="SRCR"/>
</dbReference>
<comment type="subcellular location">
    <subcellularLocation>
        <location evidence="1">Cell membrane</location>
        <topology evidence="1">Single-pass type I membrane protein</topology>
    </subcellularLocation>
</comment>
<evidence type="ECO:0000256" key="12">
    <source>
        <dbReference type="ARBA" id="ARBA00068568"/>
    </source>
</evidence>
<evidence type="ECO:0000256" key="9">
    <source>
        <dbReference type="ARBA" id="ARBA00023157"/>
    </source>
</evidence>
<sequence length="498" mass="54426">MGSQRLPLAALYLLGVLVTSCLGGRYWVDSGTLMRLSGSNSMCQGQLEVRLKDTWHTVDSRSWGQSPDRWKEPEQASEACRKLSCEGALGLGHFPRFSSPQNHLVCYGSLGSFSSCNVSRASQKLPLGLICVECLIAEPQKTTPPPTSPPPTTTPEPTAPPRLQLVPGTQGLRCAGVVEFYSGTLGGTISHEDGDRTQNLGDLICAALQCGSFLKYLLEEAEAVGTRGPGERAPLPVRWKIQNASCTSLEQCFRKAQPWESGQGLALVCSDFQPKVQSRLVGGSGVCAGSVEVRHGKQWDALCDGLATKGTARWEEVCQEQQCGGVRSYQVLDTSDRTSRGRYCPQEKLSQCYRLQERKAHCKRVFVTCQDPNPAGPSASTVASIVLGLILLAVLLVMCGPLAYKKLVKKFRQKQQRQWIGPTGMNQNMSFHRNHTETVRRSQVENPPASHVENEYSQPPRNSRVSAYPALEGALHRVSAQPDNSSDSDYDLHGAQRL</sequence>
<keyword evidence="11" id="KW-0325">Glycoprotein</keyword>
<feature type="signal peptide" evidence="16">
    <location>
        <begin position="1"/>
        <end position="23"/>
    </location>
</feature>
<dbReference type="PROSITE" id="PS50287">
    <property type="entry name" value="SRCR_2"/>
    <property type="match status" value="3"/>
</dbReference>
<feature type="compositionally biased region" description="Pro residues" evidence="14">
    <location>
        <begin position="142"/>
        <end position="160"/>
    </location>
</feature>
<keyword evidence="7 15" id="KW-1133">Transmembrane helix</keyword>
<organism evidence="18 19">
    <name type="scientific">Rousettus aegyptiacus</name>
    <name type="common">Egyptian fruit bat</name>
    <name type="synonym">Pteropus aegyptiacus</name>
    <dbReference type="NCBI Taxonomy" id="9407"/>
    <lineage>
        <taxon>Eukaryota</taxon>
        <taxon>Metazoa</taxon>
        <taxon>Chordata</taxon>
        <taxon>Craniata</taxon>
        <taxon>Vertebrata</taxon>
        <taxon>Euteleostomi</taxon>
        <taxon>Mammalia</taxon>
        <taxon>Eutheria</taxon>
        <taxon>Laurasiatheria</taxon>
        <taxon>Chiroptera</taxon>
        <taxon>Yinpterochiroptera</taxon>
        <taxon>Pteropodoidea</taxon>
        <taxon>Pteropodidae</taxon>
        <taxon>Rousettinae</taxon>
        <taxon>Rousettus</taxon>
    </lineage>
</organism>
<dbReference type="InterPro" id="IPR003566">
    <property type="entry name" value="Tcell_CD5"/>
</dbReference>
<keyword evidence="3" id="KW-0597">Phosphoprotein</keyword>